<organism evidence="1 2">
    <name type="scientific">Gossypium tomentosum</name>
    <name type="common">Hawaiian cotton</name>
    <name type="synonym">Gossypium sandvicense</name>
    <dbReference type="NCBI Taxonomy" id="34277"/>
    <lineage>
        <taxon>Eukaryota</taxon>
        <taxon>Viridiplantae</taxon>
        <taxon>Streptophyta</taxon>
        <taxon>Embryophyta</taxon>
        <taxon>Tracheophyta</taxon>
        <taxon>Spermatophyta</taxon>
        <taxon>Magnoliopsida</taxon>
        <taxon>eudicotyledons</taxon>
        <taxon>Gunneridae</taxon>
        <taxon>Pentapetalae</taxon>
        <taxon>rosids</taxon>
        <taxon>malvids</taxon>
        <taxon>Malvales</taxon>
        <taxon>Malvaceae</taxon>
        <taxon>Malvoideae</taxon>
        <taxon>Gossypium</taxon>
    </lineage>
</organism>
<dbReference type="Proteomes" id="UP000322667">
    <property type="component" value="Chromosome A04"/>
</dbReference>
<evidence type="ECO:0000313" key="1">
    <source>
        <dbReference type="EMBL" id="TYI32851.1"/>
    </source>
</evidence>
<proteinExistence type="predicted"/>
<name>A0A5D2QW15_GOSTO</name>
<protein>
    <submittedName>
        <fullName evidence="1">Uncharacterized protein</fullName>
    </submittedName>
</protein>
<dbReference type="AlphaFoldDB" id="A0A5D2QW15"/>
<keyword evidence="2" id="KW-1185">Reference proteome</keyword>
<evidence type="ECO:0000313" key="2">
    <source>
        <dbReference type="Proteomes" id="UP000322667"/>
    </source>
</evidence>
<reference evidence="1 2" key="1">
    <citation type="submission" date="2019-07" db="EMBL/GenBank/DDBJ databases">
        <title>WGS assembly of Gossypium tomentosum.</title>
        <authorList>
            <person name="Chen Z.J."/>
            <person name="Sreedasyam A."/>
            <person name="Ando A."/>
            <person name="Song Q."/>
            <person name="De L."/>
            <person name="Hulse-Kemp A."/>
            <person name="Ding M."/>
            <person name="Ye W."/>
            <person name="Kirkbride R."/>
            <person name="Jenkins J."/>
            <person name="Plott C."/>
            <person name="Lovell J."/>
            <person name="Lin Y.-M."/>
            <person name="Vaughn R."/>
            <person name="Liu B."/>
            <person name="Li W."/>
            <person name="Simpson S."/>
            <person name="Scheffler B."/>
            <person name="Saski C."/>
            <person name="Grover C."/>
            <person name="Hu G."/>
            <person name="Conover J."/>
            <person name="Carlson J."/>
            <person name="Shu S."/>
            <person name="Boston L."/>
            <person name="Williams M."/>
            <person name="Peterson D."/>
            <person name="Mcgee K."/>
            <person name="Jones D."/>
            <person name="Wendel J."/>
            <person name="Stelly D."/>
            <person name="Grimwood J."/>
            <person name="Schmutz J."/>
        </authorList>
    </citation>
    <scope>NUCLEOTIDE SEQUENCE [LARGE SCALE GENOMIC DNA]</scope>
    <source>
        <strain evidence="1">7179.01</strain>
    </source>
</reference>
<dbReference type="EMBL" id="CM017613">
    <property type="protein sequence ID" value="TYI32851.1"/>
    <property type="molecule type" value="Genomic_DNA"/>
</dbReference>
<gene>
    <name evidence="1" type="ORF">ES332_A04G091200v1</name>
</gene>
<sequence>MFFPDSFLFSPIYFPKPVPPLPEIPKFLSQTPFFFPQFLFPKSIPPPRNPKVFSQIPFIFSQFLFPKSVPPSRYMRKIDILLKKIKIGDCFWYRDIYHFICSLFSI</sequence>
<accession>A0A5D2QW15</accession>